<feature type="transmembrane region" description="Helical" evidence="6">
    <location>
        <begin position="91"/>
        <end position="111"/>
    </location>
</feature>
<evidence type="ECO:0000256" key="5">
    <source>
        <dbReference type="ARBA" id="ARBA00023136"/>
    </source>
</evidence>
<evidence type="ECO:0000313" key="8">
    <source>
        <dbReference type="EMBL" id="AEI15004.1"/>
    </source>
</evidence>
<keyword evidence="3 6" id="KW-0812">Transmembrane</keyword>
<feature type="transmembrane region" description="Helical" evidence="6">
    <location>
        <begin position="176"/>
        <end position="198"/>
    </location>
</feature>
<keyword evidence="4 6" id="KW-1133">Transmembrane helix</keyword>
<reference evidence="8 9" key="1">
    <citation type="journal article" date="2011" name="Stand. Genomic Sci.">
        <title>Genome sequence of the moderately thermophilic halophile Flexistipes sinusarabici strain (MAS10).</title>
        <authorList>
            <person name="Lapidus A."/>
            <person name="Chertkov O."/>
            <person name="Nolan M."/>
            <person name="Lucas S."/>
            <person name="Hammon N."/>
            <person name="Deshpande S."/>
            <person name="Cheng J.F."/>
            <person name="Tapia R."/>
            <person name="Han C."/>
            <person name="Goodwin L."/>
            <person name="Pitluck S."/>
            <person name="Liolios K."/>
            <person name="Pagani I."/>
            <person name="Ivanova N."/>
            <person name="Huntemann M."/>
            <person name="Mavromatis K."/>
            <person name="Mikhailova N."/>
            <person name="Pati A."/>
            <person name="Chen A."/>
            <person name="Palaniappan K."/>
            <person name="Land M."/>
            <person name="Hauser L."/>
            <person name="Brambilla E.M."/>
            <person name="Rohde M."/>
            <person name="Abt B."/>
            <person name="Spring S."/>
            <person name="Goker M."/>
            <person name="Bristow J."/>
            <person name="Eisen J.A."/>
            <person name="Markowitz V."/>
            <person name="Hugenholtz P."/>
            <person name="Kyrpides N.C."/>
            <person name="Klenk H.P."/>
            <person name="Woyke T."/>
        </authorList>
    </citation>
    <scope>NUCLEOTIDE SEQUENCE [LARGE SCALE GENOMIC DNA]</scope>
    <source>
        <strain evidence="9">DSM 4947 / MAS 10</strain>
    </source>
</reference>
<accession>F8E7T6</accession>
<dbReference type="OrthoDB" id="5186724at2"/>
<dbReference type="InterPro" id="IPR037185">
    <property type="entry name" value="EmrE-like"/>
</dbReference>
<evidence type="ECO:0000256" key="4">
    <source>
        <dbReference type="ARBA" id="ARBA00022989"/>
    </source>
</evidence>
<evidence type="ECO:0000313" key="9">
    <source>
        <dbReference type="Proteomes" id="UP000006621"/>
    </source>
</evidence>
<dbReference type="HOGENOM" id="CLU_033863_4_4_0"/>
<feature type="transmembrane region" description="Helical" evidence="6">
    <location>
        <begin position="245"/>
        <end position="264"/>
    </location>
</feature>
<keyword evidence="5 6" id="KW-0472">Membrane</keyword>
<feature type="transmembrane region" description="Helical" evidence="6">
    <location>
        <begin position="210"/>
        <end position="233"/>
    </location>
</feature>
<feature type="transmembrane region" description="Helical" evidence="6">
    <location>
        <begin position="34"/>
        <end position="52"/>
    </location>
</feature>
<name>F8E7T6_FLESM</name>
<reference evidence="9" key="2">
    <citation type="submission" date="2011-06" db="EMBL/GenBank/DDBJ databases">
        <title>The complete genome of Flexistipes sinusarabici DSM 4947.</title>
        <authorList>
            <person name="Lucas S."/>
            <person name="Han J."/>
            <person name="Lapidus A."/>
            <person name="Bruce D."/>
            <person name="Goodwin L."/>
            <person name="Pitluck S."/>
            <person name="Peters L."/>
            <person name="Kyrpides N."/>
            <person name="Mavromatis K."/>
            <person name="Ivanova N."/>
            <person name="Mikhailova N."/>
            <person name="Chertkov O."/>
            <person name="Detter J.C."/>
            <person name="Tapia R."/>
            <person name="Han C."/>
            <person name="Land M."/>
            <person name="Hauser L."/>
            <person name="Markowitz V."/>
            <person name="Cheng J.-F."/>
            <person name="Hugenholtz P."/>
            <person name="Woyke T."/>
            <person name="Wu D."/>
            <person name="Spring S."/>
            <person name="Schroeder M."/>
            <person name="Brambilla E."/>
            <person name="Klenk H.-P."/>
            <person name="Eisen J.A."/>
        </authorList>
    </citation>
    <scope>NUCLEOTIDE SEQUENCE [LARGE SCALE GENOMIC DNA]</scope>
    <source>
        <strain evidence="9">DSM 4947 / MAS 10</strain>
    </source>
</reference>
<dbReference type="InterPro" id="IPR050638">
    <property type="entry name" value="AA-Vitamin_Transporters"/>
</dbReference>
<feature type="transmembrane region" description="Helical" evidence="6">
    <location>
        <begin position="141"/>
        <end position="164"/>
    </location>
</feature>
<protein>
    <recommendedName>
        <fullName evidence="7">EamA domain-containing protein</fullName>
    </recommendedName>
</protein>
<gene>
    <name evidence="8" type="ordered locus">Flexsi_1354</name>
</gene>
<organism evidence="8 9">
    <name type="scientific">Flexistipes sinusarabici (strain ATCC 49648 / DSM 4947 / MAS 10)</name>
    <dbReference type="NCBI Taxonomy" id="717231"/>
    <lineage>
        <taxon>Bacteria</taxon>
        <taxon>Pseudomonadati</taxon>
        <taxon>Deferribacterota</taxon>
        <taxon>Deferribacteres</taxon>
        <taxon>Deferribacterales</taxon>
        <taxon>Flexistipitaceae</taxon>
        <taxon>Flexistipes</taxon>
    </lineage>
</organism>
<dbReference type="GO" id="GO:0005886">
    <property type="term" value="C:plasma membrane"/>
    <property type="evidence" value="ECO:0007669"/>
    <property type="project" value="UniProtKB-SubCell"/>
</dbReference>
<feature type="transmembrane region" description="Helical" evidence="6">
    <location>
        <begin position="64"/>
        <end position="85"/>
    </location>
</feature>
<keyword evidence="9" id="KW-1185">Reference proteome</keyword>
<proteinExistence type="predicted"/>
<evidence type="ECO:0000256" key="3">
    <source>
        <dbReference type="ARBA" id="ARBA00022692"/>
    </source>
</evidence>
<dbReference type="AlphaFoldDB" id="F8E7T6"/>
<feature type="domain" description="EamA" evidence="7">
    <location>
        <begin position="3"/>
        <end position="135"/>
    </location>
</feature>
<evidence type="ECO:0000256" key="2">
    <source>
        <dbReference type="ARBA" id="ARBA00022475"/>
    </source>
</evidence>
<sequence length="289" mass="31638">MPYLLAALSALLWSGNFVVGKGASLVIPPISLGYFRWLTACIILLPFSYRLFKGQGKIILANKGYIVLIGLLGVAMFNTLIYTAVHYTSAINAILVNSFIPISILIVSFFMFGEKISLLKMLGILISFSGVIIVLTEGNPFLLFALNVNRGDILVLIAGFCWAFYSNLLKKYPKELNPVVFMQCIAVVGLIILTPFVMIENFVLDKQIQIGVLTFFSIAYTGIFASLAAFLSWNRAVREVGASKVAPFIHLMPVFGSILAVIFLGETFAAYHFAGIAAVFSGIFLATKY</sequence>
<dbReference type="PANTHER" id="PTHR32322:SF18">
    <property type="entry name" value="S-ADENOSYLMETHIONINE_S-ADENOSYLHOMOCYSTEINE TRANSPORTER"/>
    <property type="match status" value="1"/>
</dbReference>
<evidence type="ECO:0000256" key="6">
    <source>
        <dbReference type="SAM" id="Phobius"/>
    </source>
</evidence>
<feature type="transmembrane region" description="Helical" evidence="6">
    <location>
        <begin position="270"/>
        <end position="287"/>
    </location>
</feature>
<comment type="subcellular location">
    <subcellularLocation>
        <location evidence="1">Cell membrane</location>
        <topology evidence="1">Multi-pass membrane protein</topology>
    </subcellularLocation>
</comment>
<dbReference type="STRING" id="717231.Flexsi_1354"/>
<feature type="domain" description="EamA" evidence="7">
    <location>
        <begin position="150"/>
        <end position="286"/>
    </location>
</feature>
<dbReference type="Pfam" id="PF00892">
    <property type="entry name" value="EamA"/>
    <property type="match status" value="2"/>
</dbReference>
<dbReference type="InterPro" id="IPR000620">
    <property type="entry name" value="EamA_dom"/>
</dbReference>
<dbReference type="KEGG" id="fsi:Flexsi_1354"/>
<dbReference type="SUPFAM" id="SSF103481">
    <property type="entry name" value="Multidrug resistance efflux transporter EmrE"/>
    <property type="match status" value="2"/>
</dbReference>
<keyword evidence="2" id="KW-1003">Cell membrane</keyword>
<dbReference type="eggNOG" id="COG0697">
    <property type="taxonomic scope" value="Bacteria"/>
</dbReference>
<dbReference type="PANTHER" id="PTHR32322">
    <property type="entry name" value="INNER MEMBRANE TRANSPORTER"/>
    <property type="match status" value="1"/>
</dbReference>
<evidence type="ECO:0000256" key="1">
    <source>
        <dbReference type="ARBA" id="ARBA00004651"/>
    </source>
</evidence>
<feature type="transmembrane region" description="Helical" evidence="6">
    <location>
        <begin position="118"/>
        <end position="135"/>
    </location>
</feature>
<dbReference type="EMBL" id="CP002858">
    <property type="protein sequence ID" value="AEI15004.1"/>
    <property type="molecule type" value="Genomic_DNA"/>
</dbReference>
<evidence type="ECO:0000259" key="7">
    <source>
        <dbReference type="Pfam" id="PF00892"/>
    </source>
</evidence>
<dbReference type="RefSeq" id="WP_013886487.1">
    <property type="nucleotide sequence ID" value="NC_015672.1"/>
</dbReference>
<dbReference type="Proteomes" id="UP000006621">
    <property type="component" value="Chromosome"/>
</dbReference>